<reference evidence="1 2" key="1">
    <citation type="submission" date="2020-02" db="EMBL/GenBank/DDBJ databases">
        <title>Complete genome of Muricauda sp. 501str8.</title>
        <authorList>
            <person name="Dong B."/>
            <person name="Zhu S."/>
            <person name="Yang J."/>
            <person name="Chen J."/>
        </authorList>
    </citation>
    <scope>NUCLEOTIDE SEQUENCE [LARGE SCALE GENOMIC DNA]</scope>
    <source>
        <strain evidence="1 2">501str8</strain>
    </source>
</reference>
<evidence type="ECO:0000313" key="2">
    <source>
        <dbReference type="Proteomes" id="UP000502928"/>
    </source>
</evidence>
<proteinExistence type="predicted"/>
<dbReference type="AlphaFoldDB" id="A0A6G7J3K7"/>
<dbReference type="Proteomes" id="UP000502928">
    <property type="component" value="Chromosome"/>
</dbReference>
<name>A0A6G7J3K7_9FLAO</name>
<protein>
    <submittedName>
        <fullName evidence="1">Uncharacterized protein</fullName>
    </submittedName>
</protein>
<keyword evidence="2" id="KW-1185">Reference proteome</keyword>
<dbReference type="EMBL" id="CP049616">
    <property type="protein sequence ID" value="QII45052.1"/>
    <property type="molecule type" value="Genomic_DNA"/>
</dbReference>
<dbReference type="KEGG" id="mut:GVT53_10285"/>
<evidence type="ECO:0000313" key="1">
    <source>
        <dbReference type="EMBL" id="QII45052.1"/>
    </source>
</evidence>
<sequence>MKPITFQFLEQCTEDGFNDSVLYYDENLNLSVDRKTGLPAFDVLSMDTSTGTKDYVEVSDSDDSLKASYMDTATRTNTQMESTDLDNNLHHLIQMMDTSTATRTYDEAADSDV</sequence>
<organism evidence="1 2">
    <name type="scientific">Flagellimonas oceani</name>
    <dbReference type="NCBI Taxonomy" id="2698672"/>
    <lineage>
        <taxon>Bacteria</taxon>
        <taxon>Pseudomonadati</taxon>
        <taxon>Bacteroidota</taxon>
        <taxon>Flavobacteriia</taxon>
        <taxon>Flavobacteriales</taxon>
        <taxon>Flavobacteriaceae</taxon>
        <taxon>Flagellimonas</taxon>
    </lineage>
</organism>
<accession>A0A6G7J3K7</accession>
<gene>
    <name evidence="1" type="ORF">GVT53_10285</name>
</gene>
<dbReference type="RefSeq" id="WP_166248566.1">
    <property type="nucleotide sequence ID" value="NZ_CP049616.1"/>
</dbReference>